<keyword evidence="4 6" id="KW-0472">Membrane</keyword>
<feature type="transmembrane region" description="Helical" evidence="6">
    <location>
        <begin position="85"/>
        <end position="105"/>
    </location>
</feature>
<feature type="transmembrane region" description="Helical" evidence="6">
    <location>
        <begin position="153"/>
        <end position="173"/>
    </location>
</feature>
<feature type="transmembrane region" description="Helical" evidence="6">
    <location>
        <begin position="278"/>
        <end position="300"/>
    </location>
</feature>
<evidence type="ECO:0000256" key="3">
    <source>
        <dbReference type="ARBA" id="ARBA00022989"/>
    </source>
</evidence>
<evidence type="ECO:0000256" key="5">
    <source>
        <dbReference type="SAM" id="MobiDB-lite"/>
    </source>
</evidence>
<accession>M2RFN7</accession>
<dbReference type="EMBL" id="KB445796">
    <property type="protein sequence ID" value="EMD37631.1"/>
    <property type="molecule type" value="Genomic_DNA"/>
</dbReference>
<sequence length="493" mass="53935">MAAPARHANPVVAFIIGLAIILLASILNAAGLNLTKLDHVRTKAIPKAARRRDWLRPLWLLGMVLYILSQLIGSTLALEYMRAEYVAPLGSTSLIFNFLFAKFLVDSPVTNYDIYGTVVVILGVIGIVAFGSINSGLGTETDAKHLTYLWTRGNWLAFFFFMSGSLILLSIFVSQLDRVLSARAELVPESEMSPKLGSTMQVGYMRRVITAWEGVMEWLQDRLEIWTAPHDEKRIAWTLGIGWACCGGGLAGGCLVFAKAAVKLISGSLSHENTGNQFGHASSIFTFILLAITAVSQIICLNRGLKVYDSTLVVPVFYGVYTGAGWLDSLIFNDEVDAYQPWTLFLIFVSMIVLISGVVLLTYKKPAHTGAQGTGATGHVPLSARGTRSRRKGAPETDEEEALRDLESGEADHDAEMWQLGNVSDDEDEQGPSRSPILRQRSGLATADEEGERAQMIRDDDDDDAHRQSTSSDATLARPDEEFGAWEGKSTTR</sequence>
<feature type="region of interest" description="Disordered" evidence="5">
    <location>
        <begin position="371"/>
        <end position="493"/>
    </location>
</feature>
<evidence type="ECO:0000256" key="4">
    <source>
        <dbReference type="ARBA" id="ARBA00023136"/>
    </source>
</evidence>
<dbReference type="Pfam" id="PF05653">
    <property type="entry name" value="Mg_trans_NIPA"/>
    <property type="match status" value="2"/>
</dbReference>
<dbReference type="STRING" id="914234.M2RFN7"/>
<proteinExistence type="predicted"/>
<dbReference type="InterPro" id="IPR037185">
    <property type="entry name" value="EmrE-like"/>
</dbReference>
<keyword evidence="3 6" id="KW-1133">Transmembrane helix</keyword>
<feature type="transmembrane region" description="Helical" evidence="6">
    <location>
        <begin position="312"/>
        <end position="332"/>
    </location>
</feature>
<name>M2RFN7_CERS8</name>
<dbReference type="Gene3D" id="1.10.3730.20">
    <property type="match status" value="1"/>
</dbReference>
<comment type="subcellular location">
    <subcellularLocation>
        <location evidence="1">Membrane</location>
        <topology evidence="1">Multi-pass membrane protein</topology>
    </subcellularLocation>
</comment>
<feature type="transmembrane region" description="Helical" evidence="6">
    <location>
        <begin position="54"/>
        <end position="73"/>
    </location>
</feature>
<evidence type="ECO:0000256" key="6">
    <source>
        <dbReference type="SAM" id="Phobius"/>
    </source>
</evidence>
<dbReference type="PANTHER" id="PTHR12570:SF82">
    <property type="entry name" value="NIPA-LIKE PROTEIN 3"/>
    <property type="match status" value="1"/>
</dbReference>
<evidence type="ECO:0000256" key="2">
    <source>
        <dbReference type="ARBA" id="ARBA00022692"/>
    </source>
</evidence>
<gene>
    <name evidence="7" type="ORF">CERSUDRAFT_83387</name>
</gene>
<protein>
    <submittedName>
        <fullName evidence="7">Uncharacterized protein</fullName>
    </submittedName>
</protein>
<reference evidence="7 8" key="1">
    <citation type="journal article" date="2012" name="Proc. Natl. Acad. Sci. U.S.A.">
        <title>Comparative genomics of Ceriporiopsis subvermispora and Phanerochaete chrysosporium provide insight into selective ligninolysis.</title>
        <authorList>
            <person name="Fernandez-Fueyo E."/>
            <person name="Ruiz-Duenas F.J."/>
            <person name="Ferreira P."/>
            <person name="Floudas D."/>
            <person name="Hibbett D.S."/>
            <person name="Canessa P."/>
            <person name="Larrondo L.F."/>
            <person name="James T.Y."/>
            <person name="Seelenfreund D."/>
            <person name="Lobos S."/>
            <person name="Polanco R."/>
            <person name="Tello M."/>
            <person name="Honda Y."/>
            <person name="Watanabe T."/>
            <person name="Watanabe T."/>
            <person name="Ryu J.S."/>
            <person name="Kubicek C.P."/>
            <person name="Schmoll M."/>
            <person name="Gaskell J."/>
            <person name="Hammel K.E."/>
            <person name="St John F.J."/>
            <person name="Vanden Wymelenberg A."/>
            <person name="Sabat G."/>
            <person name="Splinter BonDurant S."/>
            <person name="Syed K."/>
            <person name="Yadav J.S."/>
            <person name="Doddapaneni H."/>
            <person name="Subramanian V."/>
            <person name="Lavin J.L."/>
            <person name="Oguiza J.A."/>
            <person name="Perez G."/>
            <person name="Pisabarro A.G."/>
            <person name="Ramirez L."/>
            <person name="Santoyo F."/>
            <person name="Master E."/>
            <person name="Coutinho P.M."/>
            <person name="Henrissat B."/>
            <person name="Lombard V."/>
            <person name="Magnuson J.K."/>
            <person name="Kuees U."/>
            <person name="Hori C."/>
            <person name="Igarashi K."/>
            <person name="Samejima M."/>
            <person name="Held B.W."/>
            <person name="Barry K.W."/>
            <person name="LaButti K.M."/>
            <person name="Lapidus A."/>
            <person name="Lindquist E.A."/>
            <person name="Lucas S.M."/>
            <person name="Riley R."/>
            <person name="Salamov A.A."/>
            <person name="Hoffmeister D."/>
            <person name="Schwenk D."/>
            <person name="Hadar Y."/>
            <person name="Yarden O."/>
            <person name="de Vries R.P."/>
            <person name="Wiebenga A."/>
            <person name="Stenlid J."/>
            <person name="Eastwood D."/>
            <person name="Grigoriev I.V."/>
            <person name="Berka R.M."/>
            <person name="Blanchette R.A."/>
            <person name="Kersten P."/>
            <person name="Martinez A.T."/>
            <person name="Vicuna R."/>
            <person name="Cullen D."/>
        </authorList>
    </citation>
    <scope>NUCLEOTIDE SEQUENCE [LARGE SCALE GENOMIC DNA]</scope>
    <source>
        <strain evidence="7 8">B</strain>
    </source>
</reference>
<organism evidence="7 8">
    <name type="scientific">Ceriporiopsis subvermispora (strain B)</name>
    <name type="common">White-rot fungus</name>
    <name type="synonym">Gelatoporia subvermispora</name>
    <dbReference type="NCBI Taxonomy" id="914234"/>
    <lineage>
        <taxon>Eukaryota</taxon>
        <taxon>Fungi</taxon>
        <taxon>Dikarya</taxon>
        <taxon>Basidiomycota</taxon>
        <taxon>Agaricomycotina</taxon>
        <taxon>Agaricomycetes</taxon>
        <taxon>Polyporales</taxon>
        <taxon>Gelatoporiaceae</taxon>
        <taxon>Gelatoporia</taxon>
    </lineage>
</organism>
<dbReference type="PANTHER" id="PTHR12570">
    <property type="match status" value="1"/>
</dbReference>
<feature type="compositionally biased region" description="Basic and acidic residues" evidence="5">
    <location>
        <begin position="403"/>
        <end position="416"/>
    </location>
</feature>
<dbReference type="OrthoDB" id="165382at2759"/>
<feature type="transmembrane region" description="Helical" evidence="6">
    <location>
        <begin position="12"/>
        <end position="34"/>
    </location>
</feature>
<feature type="transmembrane region" description="Helical" evidence="6">
    <location>
        <begin position="344"/>
        <end position="363"/>
    </location>
</feature>
<evidence type="ECO:0000313" key="8">
    <source>
        <dbReference type="Proteomes" id="UP000016930"/>
    </source>
</evidence>
<evidence type="ECO:0000313" key="7">
    <source>
        <dbReference type="EMBL" id="EMD37631.1"/>
    </source>
</evidence>
<dbReference type="GO" id="GO:0015095">
    <property type="term" value="F:magnesium ion transmembrane transporter activity"/>
    <property type="evidence" value="ECO:0007669"/>
    <property type="project" value="InterPro"/>
</dbReference>
<evidence type="ECO:0000256" key="1">
    <source>
        <dbReference type="ARBA" id="ARBA00004141"/>
    </source>
</evidence>
<dbReference type="HOGENOM" id="CLU_033925_0_0_1"/>
<dbReference type="GO" id="GO:0016020">
    <property type="term" value="C:membrane"/>
    <property type="evidence" value="ECO:0007669"/>
    <property type="project" value="UniProtKB-SubCell"/>
</dbReference>
<keyword evidence="8" id="KW-1185">Reference proteome</keyword>
<keyword evidence="2 6" id="KW-0812">Transmembrane</keyword>
<dbReference type="SUPFAM" id="SSF103481">
    <property type="entry name" value="Multidrug resistance efflux transporter EmrE"/>
    <property type="match status" value="1"/>
</dbReference>
<feature type="transmembrane region" description="Helical" evidence="6">
    <location>
        <begin position="235"/>
        <end position="258"/>
    </location>
</feature>
<feature type="transmembrane region" description="Helical" evidence="6">
    <location>
        <begin position="112"/>
        <end position="133"/>
    </location>
</feature>
<dbReference type="InterPro" id="IPR008521">
    <property type="entry name" value="Mg_trans_NIPA"/>
</dbReference>
<dbReference type="Proteomes" id="UP000016930">
    <property type="component" value="Unassembled WGS sequence"/>
</dbReference>
<dbReference type="AlphaFoldDB" id="M2RFN7"/>